<dbReference type="PANTHER" id="PTHR10177">
    <property type="entry name" value="CYCLINS"/>
    <property type="match status" value="1"/>
</dbReference>
<dbReference type="InterPro" id="IPR039361">
    <property type="entry name" value="Cyclin"/>
</dbReference>
<dbReference type="Gramene" id="EFJ27369">
    <property type="protein sequence ID" value="EFJ27369"/>
    <property type="gene ID" value="SELMODRAFT_231762"/>
</dbReference>
<keyword evidence="2" id="KW-0132">Cell division</keyword>
<evidence type="ECO:0000259" key="7">
    <source>
        <dbReference type="SMART" id="SM00385"/>
    </source>
</evidence>
<dbReference type="InterPro" id="IPR048258">
    <property type="entry name" value="Cyclins_cyclin-box"/>
</dbReference>
<dbReference type="InterPro" id="IPR013763">
    <property type="entry name" value="Cyclin-like_dom"/>
</dbReference>
<dbReference type="GeneID" id="9635280"/>
<feature type="domain" description="Cyclin-like" evidence="7">
    <location>
        <begin position="152"/>
        <end position="236"/>
    </location>
</feature>
<evidence type="ECO:0000256" key="5">
    <source>
        <dbReference type="RuleBase" id="RU000383"/>
    </source>
</evidence>
<evidence type="ECO:0000256" key="1">
    <source>
        <dbReference type="ARBA" id="ARBA00006955"/>
    </source>
</evidence>
<dbReference type="FunCoup" id="D8R4N3">
    <property type="interactions" value="1699"/>
</dbReference>
<gene>
    <name evidence="10" type="primary">CYCB1-1</name>
    <name evidence="9" type="synonym">CYCB1-2</name>
    <name evidence="10" type="ORF">SELMODRAFT_230742</name>
    <name evidence="9" type="ORF">SELMODRAFT_231762</name>
</gene>
<comment type="similarity">
    <text evidence="1">Belongs to the cyclin family. Cyclin AB subfamily.</text>
</comment>
<evidence type="ECO:0000259" key="8">
    <source>
        <dbReference type="SMART" id="SM01332"/>
    </source>
</evidence>
<feature type="domain" description="Cyclin-like" evidence="7">
    <location>
        <begin position="249"/>
        <end position="331"/>
    </location>
</feature>
<dbReference type="STRING" id="88036.D8R4N3"/>
<dbReference type="Pfam" id="PF00134">
    <property type="entry name" value="Cyclin_N"/>
    <property type="match status" value="1"/>
</dbReference>
<keyword evidence="4" id="KW-0131">Cell cycle</keyword>
<dbReference type="AlphaFoldDB" id="D8R4N3"/>
<dbReference type="PROSITE" id="PS00292">
    <property type="entry name" value="CYCLINS"/>
    <property type="match status" value="1"/>
</dbReference>
<protein>
    <submittedName>
        <fullName evidence="10">Uncharacterized protein CYCB1-1</fullName>
    </submittedName>
    <submittedName>
        <fullName evidence="9">Uncharacterized protein CYCB1-2</fullName>
    </submittedName>
</protein>
<dbReference type="SMART" id="SM00385">
    <property type="entry name" value="CYCLIN"/>
    <property type="match status" value="2"/>
</dbReference>
<dbReference type="GO" id="GO:0000307">
    <property type="term" value="C:cyclin-dependent protein kinase holoenzyme complex"/>
    <property type="evidence" value="ECO:0000318"/>
    <property type="project" value="GO_Central"/>
</dbReference>
<organism evidence="11">
    <name type="scientific">Selaginella moellendorffii</name>
    <name type="common">Spikemoss</name>
    <dbReference type="NCBI Taxonomy" id="88036"/>
    <lineage>
        <taxon>Eukaryota</taxon>
        <taxon>Viridiplantae</taxon>
        <taxon>Streptophyta</taxon>
        <taxon>Embryophyta</taxon>
        <taxon>Tracheophyta</taxon>
        <taxon>Lycopodiopsida</taxon>
        <taxon>Selaginellales</taxon>
        <taxon>Selaginellaceae</taxon>
        <taxon>Selaginella</taxon>
    </lineage>
</organism>
<dbReference type="InParanoid" id="D8R4N3"/>
<dbReference type="SUPFAM" id="SSF47954">
    <property type="entry name" value="Cyclin-like"/>
    <property type="match status" value="2"/>
</dbReference>
<dbReference type="Pfam" id="PF02984">
    <property type="entry name" value="Cyclin_C"/>
    <property type="match status" value="1"/>
</dbReference>
<evidence type="ECO:0000313" key="9">
    <source>
        <dbReference type="EMBL" id="EFJ27369.1"/>
    </source>
</evidence>
<evidence type="ECO:0000256" key="4">
    <source>
        <dbReference type="ARBA" id="ARBA00023306"/>
    </source>
</evidence>
<feature type="domain" description="Cyclin C-terminal" evidence="8">
    <location>
        <begin position="245"/>
        <end position="365"/>
    </location>
</feature>
<dbReference type="CDD" id="cd20567">
    <property type="entry name" value="CYCLIN_AtCycB-like_rpt1"/>
    <property type="match status" value="1"/>
</dbReference>
<evidence type="ECO:0000256" key="2">
    <source>
        <dbReference type="ARBA" id="ARBA00022618"/>
    </source>
</evidence>
<accession>D8R4N3</accession>
<dbReference type="InterPro" id="IPR046965">
    <property type="entry name" value="Cyclin_A/B-like"/>
</dbReference>
<dbReference type="eggNOG" id="KOG0653">
    <property type="taxonomic scope" value="Eukaryota"/>
</dbReference>
<dbReference type="SMART" id="SM01332">
    <property type="entry name" value="Cyclin_C"/>
    <property type="match status" value="1"/>
</dbReference>
<dbReference type="PIRSF" id="PIRSF001771">
    <property type="entry name" value="Cyclin_A_B_D_E"/>
    <property type="match status" value="1"/>
</dbReference>
<reference evidence="10 11" key="1">
    <citation type="journal article" date="2011" name="Science">
        <title>The Selaginella genome identifies genetic changes associated with the evolution of vascular plants.</title>
        <authorList>
            <person name="Banks J.A."/>
            <person name="Nishiyama T."/>
            <person name="Hasebe M."/>
            <person name="Bowman J.L."/>
            <person name="Gribskov M."/>
            <person name="dePamphilis C."/>
            <person name="Albert V.A."/>
            <person name="Aono N."/>
            <person name="Aoyama T."/>
            <person name="Ambrose B.A."/>
            <person name="Ashton N.W."/>
            <person name="Axtell M.J."/>
            <person name="Barker E."/>
            <person name="Barker M.S."/>
            <person name="Bennetzen J.L."/>
            <person name="Bonawitz N.D."/>
            <person name="Chapple C."/>
            <person name="Cheng C."/>
            <person name="Correa L.G."/>
            <person name="Dacre M."/>
            <person name="DeBarry J."/>
            <person name="Dreyer I."/>
            <person name="Elias M."/>
            <person name="Engstrom E.M."/>
            <person name="Estelle M."/>
            <person name="Feng L."/>
            <person name="Finet C."/>
            <person name="Floyd S.K."/>
            <person name="Frommer W.B."/>
            <person name="Fujita T."/>
            <person name="Gramzow L."/>
            <person name="Gutensohn M."/>
            <person name="Harholt J."/>
            <person name="Hattori M."/>
            <person name="Heyl A."/>
            <person name="Hirai T."/>
            <person name="Hiwatashi Y."/>
            <person name="Ishikawa M."/>
            <person name="Iwata M."/>
            <person name="Karol K.G."/>
            <person name="Koehler B."/>
            <person name="Kolukisaoglu U."/>
            <person name="Kubo M."/>
            <person name="Kurata T."/>
            <person name="Lalonde S."/>
            <person name="Li K."/>
            <person name="Li Y."/>
            <person name="Litt A."/>
            <person name="Lyons E."/>
            <person name="Manning G."/>
            <person name="Maruyama T."/>
            <person name="Michael T.P."/>
            <person name="Mikami K."/>
            <person name="Miyazaki S."/>
            <person name="Morinaga S."/>
            <person name="Murata T."/>
            <person name="Mueller-Roeber B."/>
            <person name="Nelson D.R."/>
            <person name="Obara M."/>
            <person name="Oguri Y."/>
            <person name="Olmstead R.G."/>
            <person name="Onodera N."/>
            <person name="Petersen B.L."/>
            <person name="Pils B."/>
            <person name="Prigge M."/>
            <person name="Rensing S.A."/>
            <person name="Riano-Pachon D.M."/>
            <person name="Roberts A.W."/>
            <person name="Sato Y."/>
            <person name="Scheller H.V."/>
            <person name="Schulz B."/>
            <person name="Schulz C."/>
            <person name="Shakirov E.V."/>
            <person name="Shibagaki N."/>
            <person name="Shinohara N."/>
            <person name="Shippen D.E."/>
            <person name="Soerensen I."/>
            <person name="Sotooka R."/>
            <person name="Sugimoto N."/>
            <person name="Sugita M."/>
            <person name="Sumikawa N."/>
            <person name="Tanurdzic M."/>
            <person name="Theissen G."/>
            <person name="Ulvskov P."/>
            <person name="Wakazuki S."/>
            <person name="Weng J.K."/>
            <person name="Willats W.W."/>
            <person name="Wipf D."/>
            <person name="Wolf P.G."/>
            <person name="Yang L."/>
            <person name="Zimmer A.D."/>
            <person name="Zhu Q."/>
            <person name="Mitros T."/>
            <person name="Hellsten U."/>
            <person name="Loque D."/>
            <person name="Otillar R."/>
            <person name="Salamov A."/>
            <person name="Schmutz J."/>
            <person name="Shapiro H."/>
            <person name="Lindquist E."/>
            <person name="Lucas S."/>
            <person name="Rokhsar D."/>
            <person name="Grigoriev I.V."/>
        </authorList>
    </citation>
    <scope>NUCLEOTIDE SEQUENCE [LARGE SCALE GENOMIC DNA]</scope>
</reference>
<name>D8R4N3_SELML</name>
<dbReference type="KEGG" id="smo:SELMODRAFT_231762"/>
<evidence type="ECO:0000256" key="3">
    <source>
        <dbReference type="ARBA" id="ARBA00023127"/>
    </source>
</evidence>
<proteinExistence type="inferred from homology"/>
<feature type="region of interest" description="Disordered" evidence="6">
    <location>
        <begin position="1"/>
        <end position="33"/>
    </location>
</feature>
<dbReference type="InterPro" id="IPR004367">
    <property type="entry name" value="Cyclin_C-dom"/>
</dbReference>
<dbReference type="OrthoDB" id="5590282at2759"/>
<dbReference type="GO" id="GO:0005634">
    <property type="term" value="C:nucleus"/>
    <property type="evidence" value="ECO:0000318"/>
    <property type="project" value="GO_Central"/>
</dbReference>
<dbReference type="GO" id="GO:0005737">
    <property type="term" value="C:cytoplasm"/>
    <property type="evidence" value="ECO:0000318"/>
    <property type="project" value="GO_Central"/>
</dbReference>
<dbReference type="GeneID" id="9640078"/>
<dbReference type="EMBL" id="GL377582">
    <property type="protein sequence ID" value="EFJ27369.1"/>
    <property type="molecule type" value="Genomic_DNA"/>
</dbReference>
<dbReference type="FunFam" id="1.10.472.10:FF:000001">
    <property type="entry name" value="G2/mitotic-specific cyclin"/>
    <property type="match status" value="1"/>
</dbReference>
<dbReference type="Gene3D" id="1.10.472.10">
    <property type="entry name" value="Cyclin-like"/>
    <property type="match status" value="2"/>
</dbReference>
<dbReference type="Gramene" id="EFJ33131">
    <property type="protein sequence ID" value="EFJ33131"/>
    <property type="gene ID" value="SELMODRAFT_230742"/>
</dbReference>
<evidence type="ECO:0000256" key="6">
    <source>
        <dbReference type="SAM" id="MobiDB-lite"/>
    </source>
</evidence>
<dbReference type="Proteomes" id="UP000001514">
    <property type="component" value="Unassembled WGS sequence"/>
</dbReference>
<evidence type="ECO:0000313" key="11">
    <source>
        <dbReference type="Proteomes" id="UP000001514"/>
    </source>
</evidence>
<dbReference type="GO" id="GO:0016538">
    <property type="term" value="F:cyclin-dependent protein serine/threonine kinase regulator activity"/>
    <property type="evidence" value="ECO:0000318"/>
    <property type="project" value="GO_Central"/>
</dbReference>
<dbReference type="InterPro" id="IPR006671">
    <property type="entry name" value="Cyclin_N"/>
</dbReference>
<keyword evidence="3 5" id="KW-0195">Cyclin</keyword>
<dbReference type="KEGG" id="smo:SELMODRAFT_230742"/>
<evidence type="ECO:0000313" key="10">
    <source>
        <dbReference type="EMBL" id="EFJ33131.1"/>
    </source>
</evidence>
<dbReference type="EMBL" id="GL377571">
    <property type="protein sequence ID" value="EFJ33131.1"/>
    <property type="molecule type" value="Genomic_DNA"/>
</dbReference>
<dbReference type="HOGENOM" id="CLU_020695_0_0_1"/>
<dbReference type="OMA" id="YATRCEP"/>
<sequence>MQTRSRRALGDIGNLVRPPPQQGAELSKPPLTRRRAQAIKAAGAGAAAVKPPVPTLPIRKEKEPTLTAQLTARSEAACGFDAEMVDATSTPVAEEPLPNIDEHDVGNQLAVTDYVEDIYSFYRKAEVQSCAAPEYMKQQPEINDKMRAILVDWLIEVHLKFKLMPETLYLTINIIDRYLSLQQVSRKYLQLVGVTSMLIAAKYEEVWAPVVGDFVFISDDAYTDDQLLSMEKKMLNTLRFNLTVPTPYVFVVRFLKAAASDRQMNLLAFFFVELCLTEYVMLKYPPSMLAAAAVYAAQCCLEKSPAWTSALQRHSGYTEDQIRECATHMARFHQKVSKTPEEHLSVVGRKYLHTKFGTVAALTPPKSLLLLPQ</sequence>
<keyword evidence="11" id="KW-1185">Reference proteome</keyword>
<dbReference type="GO" id="GO:0000082">
    <property type="term" value="P:G1/S transition of mitotic cell cycle"/>
    <property type="evidence" value="ECO:0000318"/>
    <property type="project" value="GO_Central"/>
</dbReference>
<dbReference type="InterPro" id="IPR036915">
    <property type="entry name" value="Cyclin-like_sf"/>
</dbReference>
<dbReference type="GO" id="GO:0051301">
    <property type="term" value="P:cell division"/>
    <property type="evidence" value="ECO:0007669"/>
    <property type="project" value="UniProtKB-KW"/>
</dbReference>